<dbReference type="PANTHER" id="PTHR20855:SF3">
    <property type="entry name" value="LD03007P"/>
    <property type="match status" value="1"/>
</dbReference>
<comment type="caution">
    <text evidence="8">The sequence shown here is derived from an EMBL/GenBank/DDBJ whole genome shotgun (WGS) entry which is preliminary data.</text>
</comment>
<feature type="transmembrane region" description="Helical" evidence="7">
    <location>
        <begin position="43"/>
        <end position="65"/>
    </location>
</feature>
<dbReference type="Proteomes" id="UP000658131">
    <property type="component" value="Unassembled WGS sequence"/>
</dbReference>
<feature type="transmembrane region" description="Helical" evidence="7">
    <location>
        <begin position="12"/>
        <end position="37"/>
    </location>
</feature>
<feature type="transmembrane region" description="Helical" evidence="7">
    <location>
        <begin position="108"/>
        <end position="127"/>
    </location>
</feature>
<reference evidence="8 9" key="1">
    <citation type="submission" date="2020-08" db="EMBL/GenBank/DDBJ databases">
        <title>Genome public.</title>
        <authorList>
            <person name="Liu C."/>
            <person name="Sun Q."/>
        </authorList>
    </citation>
    <scope>NUCLEOTIDE SEQUENCE [LARGE SCALE GENOMIC DNA]</scope>
    <source>
        <strain evidence="8 9">BX1</strain>
    </source>
</reference>
<evidence type="ECO:0000256" key="7">
    <source>
        <dbReference type="SAM" id="Phobius"/>
    </source>
</evidence>
<proteinExistence type="inferred from homology"/>
<feature type="transmembrane region" description="Helical" evidence="7">
    <location>
        <begin position="163"/>
        <end position="181"/>
    </location>
</feature>
<organism evidence="8 9">
    <name type="scientific">Yanshouia hominis</name>
    <dbReference type="NCBI Taxonomy" id="2763673"/>
    <lineage>
        <taxon>Bacteria</taxon>
        <taxon>Bacillati</taxon>
        <taxon>Bacillota</taxon>
        <taxon>Clostridia</taxon>
        <taxon>Eubacteriales</taxon>
        <taxon>Oscillospiraceae</taxon>
        <taxon>Yanshouia</taxon>
    </lineage>
</organism>
<evidence type="ECO:0000256" key="2">
    <source>
        <dbReference type="ARBA" id="ARBA00008488"/>
    </source>
</evidence>
<evidence type="ECO:0000313" key="8">
    <source>
        <dbReference type="EMBL" id="MBC8575272.1"/>
    </source>
</evidence>
<dbReference type="InterPro" id="IPR004254">
    <property type="entry name" value="AdipoR/HlyIII-related"/>
</dbReference>
<evidence type="ECO:0000256" key="3">
    <source>
        <dbReference type="ARBA" id="ARBA00022475"/>
    </source>
</evidence>
<evidence type="ECO:0000256" key="1">
    <source>
        <dbReference type="ARBA" id="ARBA00004651"/>
    </source>
</evidence>
<dbReference type="Pfam" id="PF03006">
    <property type="entry name" value="HlyIII"/>
    <property type="match status" value="1"/>
</dbReference>
<keyword evidence="6 7" id="KW-0472">Membrane</keyword>
<protein>
    <submittedName>
        <fullName evidence="8">Hemolysin III family protein</fullName>
    </submittedName>
</protein>
<comment type="subcellular location">
    <subcellularLocation>
        <location evidence="1">Cell membrane</location>
        <topology evidence="1">Multi-pass membrane protein</topology>
    </subcellularLocation>
</comment>
<dbReference type="NCBIfam" id="TIGR01065">
    <property type="entry name" value="hlyIII"/>
    <property type="match status" value="1"/>
</dbReference>
<dbReference type="RefSeq" id="WP_262398919.1">
    <property type="nucleotide sequence ID" value="NZ_JACRTB010000003.1"/>
</dbReference>
<keyword evidence="5 7" id="KW-1133">Transmembrane helix</keyword>
<feature type="transmembrane region" description="Helical" evidence="7">
    <location>
        <begin position="85"/>
        <end position="102"/>
    </location>
</feature>
<feature type="transmembrane region" description="Helical" evidence="7">
    <location>
        <begin position="134"/>
        <end position="151"/>
    </location>
</feature>
<comment type="similarity">
    <text evidence="2">Belongs to the UPF0073 (Hly-III) family.</text>
</comment>
<dbReference type="PANTHER" id="PTHR20855">
    <property type="entry name" value="ADIPOR/PROGESTIN RECEPTOR-RELATED"/>
    <property type="match status" value="1"/>
</dbReference>
<dbReference type="InterPro" id="IPR005744">
    <property type="entry name" value="Hy-lIII"/>
</dbReference>
<evidence type="ECO:0000313" key="9">
    <source>
        <dbReference type="Proteomes" id="UP000658131"/>
    </source>
</evidence>
<name>A0ABR7NFS9_9FIRM</name>
<accession>A0ABR7NFS9</accession>
<feature type="transmembrane region" description="Helical" evidence="7">
    <location>
        <begin position="193"/>
        <end position="215"/>
    </location>
</feature>
<sequence>MGYFYEHARDPISSFTHWIGMCCAAVGSLLLVLRGIIAGKDPVTILCALVFGFSLVALYAASTLYHFYQGSDRTLLRLRKLDHSIIYVLIAGSYTPIIWHGMEHQHAAAFLAVIWSIAAAGILVKLCWLSAPRWLYTSLYLLMGWAIVFDWNSLGGFEPGCLALVAAGGVAYSIGAVFYLVKRPVISENFGFHEIFHLFILAGSLLHFLAVFFFVL</sequence>
<evidence type="ECO:0000256" key="4">
    <source>
        <dbReference type="ARBA" id="ARBA00022692"/>
    </source>
</evidence>
<keyword evidence="9" id="KW-1185">Reference proteome</keyword>
<evidence type="ECO:0000256" key="6">
    <source>
        <dbReference type="ARBA" id="ARBA00023136"/>
    </source>
</evidence>
<keyword evidence="4 7" id="KW-0812">Transmembrane</keyword>
<gene>
    <name evidence="8" type="ORF">H8717_02445</name>
</gene>
<keyword evidence="3" id="KW-1003">Cell membrane</keyword>
<evidence type="ECO:0000256" key="5">
    <source>
        <dbReference type="ARBA" id="ARBA00022989"/>
    </source>
</evidence>
<dbReference type="EMBL" id="JACRTB010000003">
    <property type="protein sequence ID" value="MBC8575272.1"/>
    <property type="molecule type" value="Genomic_DNA"/>
</dbReference>